<feature type="compositionally biased region" description="Low complexity" evidence="12">
    <location>
        <begin position="140"/>
        <end position="149"/>
    </location>
</feature>
<evidence type="ECO:0000256" key="5">
    <source>
        <dbReference type="ARBA" id="ARBA00022801"/>
    </source>
</evidence>
<dbReference type="Pfam" id="PF00176">
    <property type="entry name" value="SNF2-rel_dom"/>
    <property type="match status" value="1"/>
</dbReference>
<dbReference type="InterPro" id="IPR001650">
    <property type="entry name" value="Helicase_C-like"/>
</dbReference>
<dbReference type="InterPro" id="IPR000330">
    <property type="entry name" value="SNF2_N"/>
</dbReference>
<keyword evidence="4" id="KW-0547">Nucleotide-binding</keyword>
<dbReference type="Gene3D" id="3.40.50.300">
    <property type="entry name" value="P-loop containing nucleotide triphosphate hydrolases"/>
    <property type="match status" value="1"/>
</dbReference>
<evidence type="ECO:0000256" key="12">
    <source>
        <dbReference type="SAM" id="MobiDB-lite"/>
    </source>
</evidence>
<evidence type="ECO:0000259" key="15">
    <source>
        <dbReference type="PROSITE" id="PS51204"/>
    </source>
</evidence>
<keyword evidence="6" id="KW-0347">Helicase</keyword>
<feature type="domain" description="Helicase C-terminal" evidence="14">
    <location>
        <begin position="1232"/>
        <end position="1382"/>
    </location>
</feature>
<dbReference type="InterPro" id="IPR038718">
    <property type="entry name" value="SNF2-like_sf"/>
</dbReference>
<dbReference type="OrthoDB" id="372624at2759"/>
<dbReference type="PANTHER" id="PTHR45685:SF1">
    <property type="entry name" value="HELICASE SRCAP"/>
    <property type="match status" value="1"/>
</dbReference>
<dbReference type="InParanoid" id="G7E037"/>
<dbReference type="EC" id="3.6.4.12" evidence="3"/>
<keyword evidence="5" id="KW-0378">Hydrolase</keyword>
<protein>
    <recommendedName>
        <fullName evidence="3">DNA helicase</fullName>
        <ecNumber evidence="3">3.6.4.12</ecNumber>
    </recommendedName>
</protein>
<dbReference type="SMART" id="SM00487">
    <property type="entry name" value="DEXDc"/>
    <property type="match status" value="1"/>
</dbReference>
<dbReference type="FunFam" id="3.40.50.10810:FF:000005">
    <property type="entry name" value="Photoperiod-independent early flowering 1"/>
    <property type="match status" value="1"/>
</dbReference>
<dbReference type="InterPro" id="IPR027417">
    <property type="entry name" value="P-loop_NTPase"/>
</dbReference>
<feature type="compositionally biased region" description="Acidic residues" evidence="12">
    <location>
        <begin position="459"/>
        <end position="481"/>
    </location>
</feature>
<dbReference type="GO" id="GO:0016887">
    <property type="term" value="F:ATP hydrolysis activity"/>
    <property type="evidence" value="ECO:0007669"/>
    <property type="project" value="TreeGrafter"/>
</dbReference>
<comment type="similarity">
    <text evidence="2">Belongs to the SNF2/RAD54 helicase family. SWR1 subfamily.</text>
</comment>
<feature type="compositionally biased region" description="Acidic residues" evidence="12">
    <location>
        <begin position="491"/>
        <end position="546"/>
    </location>
</feature>
<dbReference type="SMART" id="SM00573">
    <property type="entry name" value="HSA"/>
    <property type="match status" value="1"/>
</dbReference>
<evidence type="ECO:0000313" key="16">
    <source>
        <dbReference type="EMBL" id="GAA96197.1"/>
    </source>
</evidence>
<dbReference type="GO" id="GO:0042393">
    <property type="term" value="F:histone binding"/>
    <property type="evidence" value="ECO:0007669"/>
    <property type="project" value="TreeGrafter"/>
</dbReference>
<dbReference type="InterPro" id="IPR014012">
    <property type="entry name" value="HSA_dom"/>
</dbReference>
<dbReference type="InterPro" id="IPR050520">
    <property type="entry name" value="INO80/SWR1_helicase"/>
</dbReference>
<dbReference type="GO" id="GO:0003678">
    <property type="term" value="F:DNA helicase activity"/>
    <property type="evidence" value="ECO:0007669"/>
    <property type="project" value="UniProtKB-EC"/>
</dbReference>
<feature type="domain" description="HSA" evidence="15">
    <location>
        <begin position="326"/>
        <end position="398"/>
    </location>
</feature>
<dbReference type="Pfam" id="PF00271">
    <property type="entry name" value="Helicase_C"/>
    <property type="match status" value="1"/>
</dbReference>
<feature type="compositionally biased region" description="Pro residues" evidence="12">
    <location>
        <begin position="164"/>
        <end position="177"/>
    </location>
</feature>
<dbReference type="CDD" id="cd18793">
    <property type="entry name" value="SF2_C_SNF"/>
    <property type="match status" value="1"/>
</dbReference>
<feature type="compositionally biased region" description="Polar residues" evidence="12">
    <location>
        <begin position="1476"/>
        <end position="1487"/>
    </location>
</feature>
<feature type="region of interest" description="Disordered" evidence="12">
    <location>
        <begin position="448"/>
        <end position="620"/>
    </location>
</feature>
<feature type="region of interest" description="Disordered" evidence="12">
    <location>
        <begin position="1465"/>
        <end position="1501"/>
    </location>
</feature>
<feature type="compositionally biased region" description="Acidic residues" evidence="12">
    <location>
        <begin position="1490"/>
        <end position="1501"/>
    </location>
</feature>
<keyword evidence="10" id="KW-0010">Activator</keyword>
<keyword evidence="8" id="KW-0156">Chromatin regulator</keyword>
<feature type="compositionally biased region" description="Acidic residues" evidence="12">
    <location>
        <begin position="662"/>
        <end position="671"/>
    </location>
</feature>
<proteinExistence type="inferred from homology"/>
<dbReference type="EMBL" id="BABT02000076">
    <property type="protein sequence ID" value="GAA96197.1"/>
    <property type="molecule type" value="Genomic_DNA"/>
</dbReference>
<evidence type="ECO:0000256" key="1">
    <source>
        <dbReference type="ARBA" id="ARBA00004123"/>
    </source>
</evidence>
<dbReference type="InterPro" id="IPR014001">
    <property type="entry name" value="Helicase_ATP-bd"/>
</dbReference>
<dbReference type="Proteomes" id="UP000009131">
    <property type="component" value="Unassembled WGS sequence"/>
</dbReference>
<dbReference type="RefSeq" id="XP_014570817.1">
    <property type="nucleotide sequence ID" value="XM_014715331.1"/>
</dbReference>
<accession>G7E037</accession>
<comment type="caution">
    <text evidence="16">The sequence shown here is derived from an EMBL/GenBank/DDBJ whole genome shotgun (WGS) entry which is preliminary data.</text>
</comment>
<evidence type="ECO:0000256" key="3">
    <source>
        <dbReference type="ARBA" id="ARBA00012551"/>
    </source>
</evidence>
<evidence type="ECO:0000256" key="6">
    <source>
        <dbReference type="ARBA" id="ARBA00022806"/>
    </source>
</evidence>
<dbReference type="Gene3D" id="3.40.50.10810">
    <property type="entry name" value="Tandem AAA-ATPase domain"/>
    <property type="match status" value="1"/>
</dbReference>
<dbReference type="FunCoup" id="G7E037">
    <property type="interactions" value="403"/>
</dbReference>
<feature type="compositionally biased region" description="Basic and acidic residues" evidence="12">
    <location>
        <begin position="178"/>
        <end position="203"/>
    </location>
</feature>
<dbReference type="PANTHER" id="PTHR45685">
    <property type="entry name" value="HELICASE SRCAP-RELATED"/>
    <property type="match status" value="1"/>
</dbReference>
<comment type="subcellular location">
    <subcellularLocation>
        <location evidence="1">Nucleus</location>
    </subcellularLocation>
</comment>
<dbReference type="SUPFAM" id="SSF52540">
    <property type="entry name" value="P-loop containing nucleoside triphosphate hydrolases"/>
    <property type="match status" value="2"/>
</dbReference>
<sequence>MSDQGSSVEPPKSNGTTRRSSHRRSTVTSTTPAAATANGAAVASTSAATPAGPAPARIVPKQGKGKARASDGPKSVLAVKQAEMEQLLQDHSSAVSELFHLERLITYATYDPQNYTGRPSEVYSTYASEYDLLTHHLPESAQTASSSSRRTTRRAAHDTLTSLAPPPSAIPPPSPPKPIERKPSLKKIKPDKPLGTKPSKEQLARTAVSSGQPLSKRVKIEQTATSLPPERIKPIKVKLTAPQRPSLIYPERPIFTHAAQLPPRPLFEGSLDDLFAKSDLFHPPLDEQGEIIHLDAASLAREVDLHARITHFEQVYGRSIRHAPARDSQAEPPRSLDHRDHMVEQACHFARLVQEERKNQILACRKIAKMVSVYFERLQGAEARAAQEAQRDLKALARFTSREIRRKWKMAVNIVRAKRAAAWKAEEERRGKLHLDAMLEQSTQMLAAQQQDLAAQSDISDEEETASEAETAEEDLSEEAEPEAKSKEQIEEAPFDGDGDGDIEAQEDSDQIDEEDAMLEDEMDEDEEQSDDSEMQGLEADADVPIEELLKKYGYAEQEPSSPVLVNGHADSEEAQEVEAVDATAEQSEEAVDAEDEQLDADLEDDSDDEEMDGLAGDADRPLEEILGSYALQNGATSENEAEFSEQPIGEVESAQTSQAASDEDEDEAEEASSSTSSEERIKVRIPFLLRGTLRPYQRAGLEWLASLYTNKLNGILADEMGLGKTIQTISLLAWLACEQGDWGPHLVIVPSSVLLNWDTEFKKFLPGFKVLAYYGSQRERKEKRVGWNTDHTYQVVVTSYQLAISDQQVLRRKPWHYLILDEAHHIKNFRSQRWQTFLGFHSDRRLLLTGTPLQNNLTELWSLLYFLMPQGLANGTFANHKRFQEWFSMDKAIESGETMDAETRATVAKLHTLLRPYLLRRLKADVEKEMPGKYEHILYCKLSKRQRYLYDEFMSRSKTRETLQSGNFMSIINCLMQLRKVCNHPDLFEVRPIVTSFAMGKPATAEYATTEMIVRRRLLREPAIEQNRVPSIFLLAQSSPASTHASRARRRLCAGSKIVDPDVVATRAETMPVEDDLTIEGWTAYEQQRHIRASIARQARIATINYRRCNEVPFYSEELLKAVSSRSLRKTLPNSDALLGDVCARFRMSLEERAAGMSEVINRFAFATPAVTATGMDCIALPTLERALEDSSELDRATAATTQLLNRSTVKLSIAFPDRSLLQYDCGKLQRLDLLLRELIERGSRALIFTQMTKVLDILEGFLTFHGHRYLRLDGATKIEQRQILTERFNTDRRILCFISSTRAGGLGINLTGADTVVFYDSDWNPAMDRQCQDRCHRIGQTRDVHIYRLVSEHTIEENVIKKANQKRILDHLVIAQGEFTTDWFGAGARADWRDMLDDQMVAELGVGSHDSPTSADNAPTNTGGDLTKALAAAEDEEDATAAKDAQVELDLDKTDFDEHAVARPVAKQGMESLAKTTAATGSSSRAEPEEEALLEEEDELAGSVDGYMLKFVESHWHLFND</sequence>
<dbReference type="PROSITE" id="PS51194">
    <property type="entry name" value="HELICASE_CTER"/>
    <property type="match status" value="1"/>
</dbReference>
<keyword evidence="11" id="KW-0539">Nucleus</keyword>
<dbReference type="InterPro" id="IPR049730">
    <property type="entry name" value="SNF2/RAD54-like_C"/>
</dbReference>
<feature type="compositionally biased region" description="Acidic residues" evidence="12">
    <location>
        <begin position="587"/>
        <end position="613"/>
    </location>
</feature>
<evidence type="ECO:0000256" key="10">
    <source>
        <dbReference type="ARBA" id="ARBA00023159"/>
    </source>
</evidence>
<reference evidence="16 17" key="2">
    <citation type="journal article" date="2012" name="Open Biol.">
        <title>Characteristics of nucleosomes and linker DNA regions on the genome of the basidiomycete Mixia osmundae revealed by mono- and dinucleosome mapping.</title>
        <authorList>
            <person name="Nishida H."/>
            <person name="Kondo S."/>
            <person name="Matsumoto T."/>
            <person name="Suzuki Y."/>
            <person name="Yoshikawa H."/>
            <person name="Taylor T.D."/>
            <person name="Sugiyama J."/>
        </authorList>
    </citation>
    <scope>NUCLEOTIDE SEQUENCE [LARGE SCALE GENOMIC DNA]</scope>
    <source>
        <strain evidence="17">CBS 9802 / IAM 14324 / JCM 22182 / KY 12970</strain>
    </source>
</reference>
<evidence type="ECO:0000256" key="7">
    <source>
        <dbReference type="ARBA" id="ARBA00022840"/>
    </source>
</evidence>
<dbReference type="GO" id="GO:0003677">
    <property type="term" value="F:DNA binding"/>
    <property type="evidence" value="ECO:0007669"/>
    <property type="project" value="UniProtKB-KW"/>
</dbReference>
<dbReference type="HOGENOM" id="CLU_000315_24_3_1"/>
<dbReference type="PROSITE" id="PS51192">
    <property type="entry name" value="HELICASE_ATP_BIND_1"/>
    <property type="match status" value="1"/>
</dbReference>
<keyword evidence="9" id="KW-0238">DNA-binding</keyword>
<feature type="domain" description="Helicase ATP-binding" evidence="13">
    <location>
        <begin position="706"/>
        <end position="871"/>
    </location>
</feature>
<evidence type="ECO:0000313" key="17">
    <source>
        <dbReference type="Proteomes" id="UP000009131"/>
    </source>
</evidence>
<dbReference type="Pfam" id="PF07529">
    <property type="entry name" value="HSA"/>
    <property type="match status" value="1"/>
</dbReference>
<dbReference type="PROSITE" id="PS51204">
    <property type="entry name" value="HSA"/>
    <property type="match status" value="1"/>
</dbReference>
<evidence type="ECO:0000256" key="11">
    <source>
        <dbReference type="ARBA" id="ARBA00023242"/>
    </source>
</evidence>
<organism evidence="16 17">
    <name type="scientific">Mixia osmundae (strain CBS 9802 / IAM 14324 / JCM 22182 / KY 12970)</name>
    <dbReference type="NCBI Taxonomy" id="764103"/>
    <lineage>
        <taxon>Eukaryota</taxon>
        <taxon>Fungi</taxon>
        <taxon>Dikarya</taxon>
        <taxon>Basidiomycota</taxon>
        <taxon>Pucciniomycotina</taxon>
        <taxon>Mixiomycetes</taxon>
        <taxon>Mixiales</taxon>
        <taxon>Mixiaceae</taxon>
        <taxon>Mixia</taxon>
    </lineage>
</organism>
<keyword evidence="17" id="KW-1185">Reference proteome</keyword>
<feature type="compositionally biased region" description="Low complexity" evidence="12">
    <location>
        <begin position="26"/>
        <end position="56"/>
    </location>
</feature>
<evidence type="ECO:0000256" key="4">
    <source>
        <dbReference type="ARBA" id="ARBA00022741"/>
    </source>
</evidence>
<evidence type="ECO:0000259" key="13">
    <source>
        <dbReference type="PROSITE" id="PS51192"/>
    </source>
</evidence>
<evidence type="ECO:0000256" key="9">
    <source>
        <dbReference type="ARBA" id="ARBA00023125"/>
    </source>
</evidence>
<dbReference type="SMART" id="SM00490">
    <property type="entry name" value="HELICc"/>
    <property type="match status" value="1"/>
</dbReference>
<feature type="compositionally biased region" description="Polar residues" evidence="12">
    <location>
        <begin position="1412"/>
        <end position="1426"/>
    </location>
</feature>
<keyword evidence="7" id="KW-0067">ATP-binding</keyword>
<evidence type="ECO:0000259" key="14">
    <source>
        <dbReference type="PROSITE" id="PS51194"/>
    </source>
</evidence>
<dbReference type="Gene3D" id="1.20.120.850">
    <property type="entry name" value="SWI2/SNF2 ATPases, N-terminal domain"/>
    <property type="match status" value="1"/>
</dbReference>
<dbReference type="OMA" id="AFQQWFG"/>
<dbReference type="STRING" id="764103.G7E037"/>
<dbReference type="GO" id="GO:0005524">
    <property type="term" value="F:ATP binding"/>
    <property type="evidence" value="ECO:0007669"/>
    <property type="project" value="UniProtKB-KW"/>
</dbReference>
<evidence type="ECO:0000256" key="2">
    <source>
        <dbReference type="ARBA" id="ARBA00009220"/>
    </source>
</evidence>
<feature type="region of interest" description="Disordered" evidence="12">
    <location>
        <begin position="1407"/>
        <end position="1427"/>
    </location>
</feature>
<feature type="region of interest" description="Disordered" evidence="12">
    <location>
        <begin position="139"/>
        <end position="215"/>
    </location>
</feature>
<dbReference type="eggNOG" id="KOG0391">
    <property type="taxonomic scope" value="Eukaryota"/>
</dbReference>
<dbReference type="GO" id="GO:0006338">
    <property type="term" value="P:chromatin remodeling"/>
    <property type="evidence" value="ECO:0007669"/>
    <property type="project" value="TreeGrafter"/>
</dbReference>
<reference evidence="16 17" key="1">
    <citation type="journal article" date="2011" name="J. Gen. Appl. Microbiol.">
        <title>Draft genome sequencing of the enigmatic basidiomycete Mixia osmundae.</title>
        <authorList>
            <person name="Nishida H."/>
            <person name="Nagatsuka Y."/>
            <person name="Sugiyama J."/>
        </authorList>
    </citation>
    <scope>NUCLEOTIDE SEQUENCE [LARGE SCALE GENOMIC DNA]</scope>
    <source>
        <strain evidence="17">CBS 9802 / IAM 14324 / JCM 22182 / KY 12970</strain>
    </source>
</reference>
<evidence type="ECO:0000256" key="8">
    <source>
        <dbReference type="ARBA" id="ARBA00022853"/>
    </source>
</evidence>
<gene>
    <name evidence="16" type="primary">Mo02861</name>
    <name evidence="16" type="ORF">E5Q_02861</name>
</gene>
<feature type="region of interest" description="Disordered" evidence="12">
    <location>
        <begin position="1"/>
        <end position="74"/>
    </location>
</feature>
<dbReference type="GO" id="GO:0000812">
    <property type="term" value="C:Swr1 complex"/>
    <property type="evidence" value="ECO:0007669"/>
    <property type="project" value="TreeGrafter"/>
</dbReference>
<name>G7E037_MIXOS</name>
<feature type="region of interest" description="Disordered" evidence="12">
    <location>
        <begin position="633"/>
        <end position="678"/>
    </location>
</feature>